<keyword evidence="2" id="KW-1185">Reference proteome</keyword>
<sequence>MNEYEYAALRVVPRVDRGECVNVGVLLYCRFAVHLTMRLALDLDRLRALAPDLDLDEVALAVHAWPRTVAGEGPAGVLSPGERFRWLTAPRSTVVQAGPVHTGLTADPDAEADRLLSRLV</sequence>
<dbReference type="InterPro" id="IPR021398">
    <property type="entry name" value="DUF3037"/>
</dbReference>
<comment type="caution">
    <text evidence="1">The sequence shown here is derived from an EMBL/GenBank/DDBJ whole genome shotgun (WGS) entry which is preliminary data.</text>
</comment>
<gene>
    <name evidence="1" type="ORF">ACFPBZ_11485</name>
</gene>
<reference evidence="2" key="1">
    <citation type="journal article" date="2019" name="Int. J. Syst. Evol. Microbiol.">
        <title>The Global Catalogue of Microorganisms (GCM) 10K type strain sequencing project: providing services to taxonomists for standard genome sequencing and annotation.</title>
        <authorList>
            <consortium name="The Broad Institute Genomics Platform"/>
            <consortium name="The Broad Institute Genome Sequencing Center for Infectious Disease"/>
            <person name="Wu L."/>
            <person name="Ma J."/>
        </authorList>
    </citation>
    <scope>NUCLEOTIDE SEQUENCE [LARGE SCALE GENOMIC DNA]</scope>
    <source>
        <strain evidence="2">CGMCC 4.7093</strain>
    </source>
</reference>
<name>A0ABV9YMS0_9PSEU</name>
<dbReference type="RefSeq" id="WP_378036184.1">
    <property type="nucleotide sequence ID" value="NZ_JBHSIV010000010.1"/>
</dbReference>
<dbReference type="EMBL" id="JBHSIV010000010">
    <property type="protein sequence ID" value="MFC5062830.1"/>
    <property type="molecule type" value="Genomic_DNA"/>
</dbReference>
<organism evidence="1 2">
    <name type="scientific">Actinomycetospora atypica</name>
    <dbReference type="NCBI Taxonomy" id="1290095"/>
    <lineage>
        <taxon>Bacteria</taxon>
        <taxon>Bacillati</taxon>
        <taxon>Actinomycetota</taxon>
        <taxon>Actinomycetes</taxon>
        <taxon>Pseudonocardiales</taxon>
        <taxon>Pseudonocardiaceae</taxon>
        <taxon>Actinomycetospora</taxon>
    </lineage>
</organism>
<proteinExistence type="predicted"/>
<dbReference type="Pfam" id="PF11236">
    <property type="entry name" value="DUF3037"/>
    <property type="match status" value="1"/>
</dbReference>
<evidence type="ECO:0000313" key="2">
    <source>
        <dbReference type="Proteomes" id="UP001595947"/>
    </source>
</evidence>
<dbReference type="Proteomes" id="UP001595947">
    <property type="component" value="Unassembled WGS sequence"/>
</dbReference>
<protein>
    <submittedName>
        <fullName evidence="1">DUF3037 domain-containing protein</fullName>
    </submittedName>
</protein>
<evidence type="ECO:0000313" key="1">
    <source>
        <dbReference type="EMBL" id="MFC5062830.1"/>
    </source>
</evidence>
<accession>A0ABV9YMS0</accession>